<proteinExistence type="inferred from homology"/>
<dbReference type="PROSITE" id="PS50022">
    <property type="entry name" value="FA58C_3"/>
    <property type="match status" value="2"/>
</dbReference>
<dbReference type="SUPFAM" id="SSF49785">
    <property type="entry name" value="Galactose-binding domain-like"/>
    <property type="match status" value="2"/>
</dbReference>
<dbReference type="Gene3D" id="3.20.20.80">
    <property type="entry name" value="Glycosidases"/>
    <property type="match status" value="1"/>
</dbReference>
<evidence type="ECO:0000259" key="5">
    <source>
        <dbReference type="PROSITE" id="PS50022"/>
    </source>
</evidence>
<keyword evidence="1" id="KW-0378">Hydrolase</keyword>
<dbReference type="SUPFAM" id="SSF51445">
    <property type="entry name" value="(Trans)glycosidases"/>
    <property type="match status" value="1"/>
</dbReference>
<dbReference type="InterPro" id="IPR000421">
    <property type="entry name" value="FA58C"/>
</dbReference>
<gene>
    <name evidence="7" type="ORF">SAMN05414137_111123</name>
</gene>
<dbReference type="Pfam" id="PF21774">
    <property type="entry name" value="NagJ_C"/>
    <property type="match status" value="1"/>
</dbReference>
<evidence type="ECO:0000313" key="7">
    <source>
        <dbReference type="EMBL" id="SEL66896.1"/>
    </source>
</evidence>
<dbReference type="Proteomes" id="UP000183015">
    <property type="component" value="Unassembled WGS sequence"/>
</dbReference>
<feature type="compositionally biased region" description="Pro residues" evidence="4">
    <location>
        <begin position="1295"/>
        <end position="1308"/>
    </location>
</feature>
<dbReference type="EMBL" id="FOAZ01000011">
    <property type="protein sequence ID" value="SEL66896.1"/>
    <property type="molecule type" value="Genomic_DNA"/>
</dbReference>
<dbReference type="InterPro" id="IPR015882">
    <property type="entry name" value="HEX_bac_N"/>
</dbReference>
<keyword evidence="8" id="KW-1185">Reference proteome</keyword>
<dbReference type="PANTHER" id="PTHR13170">
    <property type="entry name" value="O-GLCNACASE"/>
    <property type="match status" value="1"/>
</dbReference>
<feature type="compositionally biased region" description="Pro residues" evidence="4">
    <location>
        <begin position="1315"/>
        <end position="1332"/>
    </location>
</feature>
<dbReference type="Pfam" id="PF07555">
    <property type="entry name" value="NAGidase"/>
    <property type="match status" value="1"/>
</dbReference>
<evidence type="ECO:0000256" key="4">
    <source>
        <dbReference type="SAM" id="MobiDB-lite"/>
    </source>
</evidence>
<feature type="region of interest" description="Disordered" evidence="4">
    <location>
        <begin position="1294"/>
        <end position="1332"/>
    </location>
</feature>
<feature type="domain" description="F5/8 type C" evidence="5">
    <location>
        <begin position="778"/>
        <end position="926"/>
    </location>
</feature>
<comment type="similarity">
    <text evidence="3">Belongs to the glycosyl hydrolase 84 family.</text>
</comment>
<dbReference type="GO" id="GO:0005975">
    <property type="term" value="P:carbohydrate metabolic process"/>
    <property type="evidence" value="ECO:0007669"/>
    <property type="project" value="UniProtKB-ARBA"/>
</dbReference>
<feature type="region of interest" description="Disordered" evidence="4">
    <location>
        <begin position="1163"/>
        <end position="1200"/>
    </location>
</feature>
<evidence type="ECO:0000313" key="8">
    <source>
        <dbReference type="Proteomes" id="UP000183015"/>
    </source>
</evidence>
<dbReference type="RefSeq" id="WP_052438778.1">
    <property type="nucleotide sequence ID" value="NZ_BBPN01000015.1"/>
</dbReference>
<dbReference type="InterPro" id="IPR008979">
    <property type="entry name" value="Galactose-bd-like_sf"/>
</dbReference>
<dbReference type="Gene3D" id="3.30.379.10">
    <property type="entry name" value="Chitobiase/beta-hexosaminidase domain 2-like"/>
    <property type="match status" value="1"/>
</dbReference>
<keyword evidence="2" id="KW-0326">Glycosidase</keyword>
<dbReference type="InterPro" id="IPR011496">
    <property type="entry name" value="O-GlcNAcase_cat"/>
</dbReference>
<dbReference type="GO" id="GO:0015929">
    <property type="term" value="F:hexosaminidase activity"/>
    <property type="evidence" value="ECO:0007669"/>
    <property type="project" value="UniProtKB-ARBA"/>
</dbReference>
<comment type="caution">
    <text evidence="3">Lacks conserved residue(s) required for the propagation of feature annotation.</text>
</comment>
<dbReference type="SUPFAM" id="SSF55545">
    <property type="entry name" value="beta-N-acetylhexosaminidase-like domain"/>
    <property type="match status" value="1"/>
</dbReference>
<dbReference type="Gene3D" id="1.20.58.460">
    <property type="entry name" value="Hyaluronidase post-catalytic domain-like"/>
    <property type="match status" value="1"/>
</dbReference>
<dbReference type="eggNOG" id="COG3525">
    <property type="taxonomic scope" value="Bacteria"/>
</dbReference>
<evidence type="ECO:0000259" key="6">
    <source>
        <dbReference type="PROSITE" id="PS52009"/>
    </source>
</evidence>
<evidence type="ECO:0000256" key="3">
    <source>
        <dbReference type="PROSITE-ProRule" id="PRU01353"/>
    </source>
</evidence>
<dbReference type="PROSITE" id="PS52009">
    <property type="entry name" value="GH84"/>
    <property type="match status" value="1"/>
</dbReference>
<name>A0A1H7S3Q5_STRJI</name>
<protein>
    <submittedName>
        <fullName evidence="7">Hyaluronoglucosaminidase</fullName>
    </submittedName>
</protein>
<feature type="compositionally biased region" description="Polar residues" evidence="4">
    <location>
        <begin position="1171"/>
        <end position="1188"/>
    </location>
</feature>
<dbReference type="Pfam" id="PF02838">
    <property type="entry name" value="Glyco_hydro_20b"/>
    <property type="match status" value="1"/>
</dbReference>
<feature type="domain" description="F5/8 type C" evidence="5">
    <location>
        <begin position="1157"/>
        <end position="1292"/>
    </location>
</feature>
<evidence type="ECO:0000256" key="2">
    <source>
        <dbReference type="ARBA" id="ARBA00023295"/>
    </source>
</evidence>
<dbReference type="SUPFAM" id="SSF140657">
    <property type="entry name" value="Hyaluronidase post-catalytic domain-like"/>
    <property type="match status" value="1"/>
</dbReference>
<evidence type="ECO:0000256" key="1">
    <source>
        <dbReference type="ARBA" id="ARBA00022801"/>
    </source>
</evidence>
<dbReference type="Pfam" id="PF00754">
    <property type="entry name" value="F5_F8_type_C"/>
    <property type="match status" value="2"/>
</dbReference>
<accession>A0A1H7S3Q5</accession>
<dbReference type="Gene3D" id="2.60.120.260">
    <property type="entry name" value="Galactose-binding domain-like"/>
    <property type="match status" value="2"/>
</dbReference>
<dbReference type="GO" id="GO:1901135">
    <property type="term" value="P:carbohydrate derivative metabolic process"/>
    <property type="evidence" value="ECO:0007669"/>
    <property type="project" value="UniProtKB-ARBA"/>
</dbReference>
<dbReference type="OrthoDB" id="9760892at2"/>
<dbReference type="InterPro" id="IPR017853">
    <property type="entry name" value="GH"/>
</dbReference>
<dbReference type="InterPro" id="IPR029018">
    <property type="entry name" value="Hex-like_dom2"/>
</dbReference>
<reference evidence="8" key="1">
    <citation type="submission" date="2016-10" db="EMBL/GenBank/DDBJ databases">
        <authorList>
            <person name="Varghese N."/>
        </authorList>
    </citation>
    <scope>NUCLEOTIDE SEQUENCE [LARGE SCALE GENOMIC DNA]</scope>
    <source>
        <strain evidence="8">DSM 45096 / BCRC 16803 / CGMCC 4.1857 / CIP 109030 / JCM 12277 / KCTC 19219 / NBRC 100920 / 33214</strain>
    </source>
</reference>
<dbReference type="InterPro" id="IPR051822">
    <property type="entry name" value="Glycosyl_Hydrolase_84"/>
</dbReference>
<sequence>MDHRPGQPSDGFVAALGSSLRRTVAEHQTLQQLLGSAAVVTARRTAARTARRLAPEAADRLIAQLKGTAPLLAVLPLQMRTQVGARSAALRASAALTVAAVVGGGLVGNTGTAVANAGARATAQVLAQGTALPPGGGDAASNSGPAIYPRPQREQAQGTAVAGPARVALAVAPHADPGALAVLQAALAAAGVQRVDTVAPDSDPQPGALTIYLGGAAEGAGGGTDRALRSLGAAGQTALSPSGLPAGGYVLATGTIGTTGSAPAGNTGVAVLAGVDAEGTYHAAQSFRQILGAGGALPGLAVQDWPAAPIRGVVEGFYGIPWSAAQTADMIDFLGQTKQNRLLYAPGDDPYRDTLWRDPYPADQQAELRTLAQRAALNHVTLGYSLSPATSLCYTSAKDQNALVAKLEQLWGLGVRSFQLDFSQATFSHWHCDADANAYGHGPQAAAQAQADVVGVVLRRFLSRHPGADGLTVLPSEYYRTDATAYRTALARELDGSVRIAWTGAGVEPATISAQDLTTAQQTLGHPLLTEDNYPVNDSAQDRLYLGAYQGRDATVATGAAGLLVNAMQQPVASRVPLFTSADFAWNPQAYQPDASWQAAVSALAGATGYGSTTYGTGSAPRLNGTTVTQARAALAALAGNSASSPLGQQESAYLQPLLAAFWAAFEPASPRSNAADPAATTARSRAAAQLGAAFTTMAQASDNLSDVAGGQLLTEDAAWIQELTQYGRAGQAAVAMLAAQRAGNGAEAWRQRSLLRRQLDQLSDSGVTLGKGVLDAFLNRALKASDSWTGVDGDQLTPTSSMGTAQDHDPALMVDGDPSSYYWTSAPPQAGDTVGVDLGSDTPVRSVHILMGGPDGDVAQGDVMQDAVLEYATDDGGWVQVGHYQGRSEIDATLPPGAVARYLRLRAASGQDSAVAVREFSVTAPDATAMTATGPTAVAGSPVSNVVDGDLDAPYQAAAAPQPGDTLSVTLGQTRPLNRVVVLTDPSVRAPGWVEVHSADNGWTRIGAIAPGGYTELAADPKLRVDQIRLFWAGTPDSQAPTVYQIIPWYADTPPATLQLGAQSVDLQAGGAAVALPGVLQAQGVGGATGTVTAKLPAAAKDVTVAGTGTVALPRGGSAGVPLRFAAAADSPTGSYVAQVTFTVGGRVATQDVTVHVYPRTGGPDLALTGTASSSADETSDFPASNVNDDDPTTRWSSPAQDDEWVQVQLAAPATLGEVVLHWQDAYAARYEIQTSTDGQNWTTAAVVNSGHGGDETVRFGAVTAQYVRMQGLSRATRFGYSLYGLEAYAVIPAPTPTPTPTPPSPTPTASTPPATPDPSPSATPSPTATP</sequence>
<feature type="domain" description="GH84" evidence="6">
    <location>
        <begin position="309"/>
        <end position="589"/>
    </location>
</feature>
<dbReference type="InterPro" id="IPR049019">
    <property type="entry name" value="NagJ-like_helical"/>
</dbReference>
<dbReference type="PANTHER" id="PTHR13170:SF16">
    <property type="entry name" value="PROTEIN O-GLCNACASE"/>
    <property type="match status" value="1"/>
</dbReference>
<dbReference type="STRING" id="235985.SAMN05414137_111123"/>
<organism evidence="7 8">
    <name type="scientific">Streptacidiphilus jiangxiensis</name>
    <dbReference type="NCBI Taxonomy" id="235985"/>
    <lineage>
        <taxon>Bacteria</taxon>
        <taxon>Bacillati</taxon>
        <taxon>Actinomycetota</taxon>
        <taxon>Actinomycetes</taxon>
        <taxon>Kitasatosporales</taxon>
        <taxon>Streptomycetaceae</taxon>
        <taxon>Streptacidiphilus</taxon>
    </lineage>
</organism>